<evidence type="ECO:0000313" key="2">
    <source>
        <dbReference type="EMBL" id="KAK7108793.1"/>
    </source>
</evidence>
<accession>A0AAN9BP72</accession>
<feature type="signal peptide" evidence="1">
    <location>
        <begin position="1"/>
        <end position="18"/>
    </location>
</feature>
<dbReference type="EMBL" id="JBAMIC010000004">
    <property type="protein sequence ID" value="KAK7108793.1"/>
    <property type="molecule type" value="Genomic_DNA"/>
</dbReference>
<organism evidence="2 3">
    <name type="scientific">Littorina saxatilis</name>
    <dbReference type="NCBI Taxonomy" id="31220"/>
    <lineage>
        <taxon>Eukaryota</taxon>
        <taxon>Metazoa</taxon>
        <taxon>Spiralia</taxon>
        <taxon>Lophotrochozoa</taxon>
        <taxon>Mollusca</taxon>
        <taxon>Gastropoda</taxon>
        <taxon>Caenogastropoda</taxon>
        <taxon>Littorinimorpha</taxon>
        <taxon>Littorinoidea</taxon>
        <taxon>Littorinidae</taxon>
        <taxon>Littorina</taxon>
    </lineage>
</organism>
<evidence type="ECO:0000313" key="3">
    <source>
        <dbReference type="Proteomes" id="UP001374579"/>
    </source>
</evidence>
<feature type="chain" id="PRO_5042971370" description="VWFD domain-containing protein" evidence="1">
    <location>
        <begin position="19"/>
        <end position="469"/>
    </location>
</feature>
<keyword evidence="1" id="KW-0732">Signal</keyword>
<evidence type="ECO:0008006" key="4">
    <source>
        <dbReference type="Google" id="ProtNLM"/>
    </source>
</evidence>
<gene>
    <name evidence="2" type="ORF">V1264_016461</name>
</gene>
<keyword evidence="3" id="KW-1185">Reference proteome</keyword>
<dbReference type="Proteomes" id="UP001374579">
    <property type="component" value="Unassembled WGS sequence"/>
</dbReference>
<dbReference type="AlphaFoldDB" id="A0AAN9BP72"/>
<comment type="caution">
    <text evidence="2">The sequence shown here is derived from an EMBL/GenBank/DDBJ whole genome shotgun (WGS) entry which is preliminary data.</text>
</comment>
<reference evidence="2 3" key="1">
    <citation type="submission" date="2024-02" db="EMBL/GenBank/DDBJ databases">
        <title>Chromosome-scale genome assembly of the rough periwinkle Littorina saxatilis.</title>
        <authorList>
            <person name="De Jode A."/>
            <person name="Faria R."/>
            <person name="Formenti G."/>
            <person name="Sims Y."/>
            <person name="Smith T.P."/>
            <person name="Tracey A."/>
            <person name="Wood J.M.D."/>
            <person name="Zagrodzka Z.B."/>
            <person name="Johannesson K."/>
            <person name="Butlin R.K."/>
            <person name="Leder E.H."/>
        </authorList>
    </citation>
    <scope>NUCLEOTIDE SEQUENCE [LARGE SCALE GENOMIC DNA]</scope>
    <source>
        <strain evidence="2">Snail1</strain>
        <tissue evidence="2">Muscle</tissue>
    </source>
</reference>
<proteinExistence type="predicted"/>
<protein>
    <recommendedName>
        <fullName evidence="4">VWFD domain-containing protein</fullName>
    </recommendedName>
</protein>
<name>A0AAN9BP72_9CAEN</name>
<sequence>MKLLLIALCLAPLTLIEGAIPGKDALSKMLKCWTEVTEKDCTACCINSFGLLEYPFRVICESACPTIQKETTKITPCVQKIDLGRCTKCCTDKFSLTNFLRHPCKAACIVTDDDKADFRKCAKTSTQTKCLKSCDSTFSGKVQNFVCRILCENKHATRFGVKDPEANTCLLRKGKKLRTFGNTNERVKIPCKYHAISATRCGNYKVTVTPGNAIEADKDKRYIVKTMYVGVERISDGMKWEGRSDLKIAEKYLDGAKDAPFIKKDGALNTSEVFNFGPTTQDDQVTLIAKDGSFHVIFSLYEAGSTWQKRSGFQFDCLSADFEPSDYPDQLCGNGTKHEAATFKSDNGFQDRRQATTFYNVFMNQGLAQTDSDCKTTADTMAKKCDGFEYEAAQKCWKIVGRKRFQKCITQNLETPESAMRHCVEYVCSNYTDPNSCHALSDELDGCQNLVGISERVKAHCAPYLSIKF</sequence>
<evidence type="ECO:0000256" key="1">
    <source>
        <dbReference type="SAM" id="SignalP"/>
    </source>
</evidence>